<dbReference type="InterPro" id="IPR036691">
    <property type="entry name" value="Endo/exonu/phosph_ase_sf"/>
</dbReference>
<organism evidence="2">
    <name type="scientific">Cacopsylla melanoneura</name>
    <dbReference type="NCBI Taxonomy" id="428564"/>
    <lineage>
        <taxon>Eukaryota</taxon>
        <taxon>Metazoa</taxon>
        <taxon>Ecdysozoa</taxon>
        <taxon>Arthropoda</taxon>
        <taxon>Hexapoda</taxon>
        <taxon>Insecta</taxon>
        <taxon>Pterygota</taxon>
        <taxon>Neoptera</taxon>
        <taxon>Paraneoptera</taxon>
        <taxon>Hemiptera</taxon>
        <taxon>Sternorrhyncha</taxon>
        <taxon>Psylloidea</taxon>
        <taxon>Psyllidae</taxon>
        <taxon>Psyllinae</taxon>
        <taxon>Cacopsylla</taxon>
    </lineage>
</organism>
<dbReference type="AlphaFoldDB" id="A0A8D8QD71"/>
<sequence length="151" mass="17785">MTHHTHHTHSTLTRLTIDLKYFKHMGKIFVPLPNVIDKQNEINQDQKSVPYKIKKNQKSTPRNNSNLTKHSKTDQRQKSKSIRIFYQNTRGLKTKTDNFLLNLMSEDYDIVAIVESWLSPDINTSELFDDRYEVYRQDRCEGTSTKKKALS</sequence>
<evidence type="ECO:0000313" key="2">
    <source>
        <dbReference type="EMBL" id="CAG6629546.1"/>
    </source>
</evidence>
<evidence type="ECO:0000256" key="1">
    <source>
        <dbReference type="SAM" id="MobiDB-lite"/>
    </source>
</evidence>
<dbReference type="SUPFAM" id="SSF56219">
    <property type="entry name" value="DNase I-like"/>
    <property type="match status" value="1"/>
</dbReference>
<feature type="compositionally biased region" description="Polar residues" evidence="1">
    <location>
        <begin position="58"/>
        <end position="68"/>
    </location>
</feature>
<dbReference type="EMBL" id="HBUF01071066">
    <property type="protein sequence ID" value="CAG6629546.1"/>
    <property type="molecule type" value="Transcribed_RNA"/>
</dbReference>
<proteinExistence type="predicted"/>
<accession>A0A8D8QD71</accession>
<dbReference type="Gene3D" id="3.60.10.10">
    <property type="entry name" value="Endonuclease/exonuclease/phosphatase"/>
    <property type="match status" value="1"/>
</dbReference>
<reference evidence="2" key="1">
    <citation type="submission" date="2021-05" db="EMBL/GenBank/DDBJ databases">
        <authorList>
            <person name="Alioto T."/>
            <person name="Alioto T."/>
            <person name="Gomez Garrido J."/>
        </authorList>
    </citation>
    <scope>NUCLEOTIDE SEQUENCE</scope>
</reference>
<feature type="region of interest" description="Disordered" evidence="1">
    <location>
        <begin position="41"/>
        <end position="80"/>
    </location>
</feature>
<name>A0A8D8QD71_9HEMI</name>
<protein>
    <submittedName>
        <fullName evidence="2">Uncharacterized protein</fullName>
    </submittedName>
</protein>